<dbReference type="PANTHER" id="PTHR45744:SF2">
    <property type="entry name" value="TYROSINE AMINOTRANSFERASE"/>
    <property type="match status" value="1"/>
</dbReference>
<evidence type="ECO:0000313" key="4">
    <source>
        <dbReference type="Proteomes" id="UP000028730"/>
    </source>
</evidence>
<sequence length="396" mass="43911">MRVRFSNRIGSDELNPIALAETRSRIAGKTLGKLNDSNPTMHGLAPTEVPGVYDAQPRGPLESREMLARFLSTRSEDEGSPVRRVDPEHLYLLSSTSEAYSWLFKLLCDSGDVVLAPKPGYPLIESIGRLENVETVEYQLSFDGSWFITVSAIEALLDGPCGDRVRALVVINPNNPTGSYVKPEERQALLRLCASRGVALIADEVFFDYDLEPFSGNSRFAGETGALIFALDGFSKLLAAPHAKVGWIEVSGPDDDVREAQRRLDIIADDYLPMSNIILDTLPELLDSARGQLEKVRRRTHVNLRRLRELLDDSSGLVSLLRPEGGWNVLVRLPSSMDENELVLYLIEHEGLTGQPGYFFDMPGNGYLALSLLPEPPVFERNVESVLRAVEVLVLH</sequence>
<dbReference type="InterPro" id="IPR015421">
    <property type="entry name" value="PyrdxlP-dep_Trfase_major"/>
</dbReference>
<reference evidence="3 4" key="1">
    <citation type="journal article" date="2014" name="Appl. Environ. Microbiol.">
        <title>Genomic encyclopedia of type strains of the genus Bifidobacterium.</title>
        <authorList>
            <person name="Milani C."/>
            <person name="Lugli G.A."/>
            <person name="Duranti S."/>
            <person name="Turroni F."/>
            <person name="Bottacini F."/>
            <person name="Mangifesta M."/>
            <person name="Sanchez B."/>
            <person name="Viappiani A."/>
            <person name="Mancabelli L."/>
            <person name="Taminiau B."/>
            <person name="Delcenserie V."/>
            <person name="Barrangou R."/>
            <person name="Margolles A."/>
            <person name="van Sinderen D."/>
            <person name="Ventura M."/>
        </authorList>
    </citation>
    <scope>NUCLEOTIDE SEQUENCE [LARGE SCALE GENOMIC DNA]</scope>
    <source>
        <strain evidence="3 4">DSM 19703</strain>
    </source>
</reference>
<feature type="domain" description="Aminotransferase class I/classII large" evidence="2">
    <location>
        <begin position="58"/>
        <end position="366"/>
    </location>
</feature>
<keyword evidence="4" id="KW-1185">Reference proteome</keyword>
<feature type="region of interest" description="Disordered" evidence="1">
    <location>
        <begin position="30"/>
        <end position="54"/>
    </location>
</feature>
<dbReference type="PANTHER" id="PTHR45744">
    <property type="entry name" value="TYROSINE AMINOTRANSFERASE"/>
    <property type="match status" value="1"/>
</dbReference>
<dbReference type="EC" id="2.6.1.2" evidence="3"/>
<keyword evidence="3" id="KW-0808">Transferase</keyword>
<evidence type="ECO:0000313" key="3">
    <source>
        <dbReference type="EMBL" id="KFF31309.1"/>
    </source>
</evidence>
<dbReference type="Gene3D" id="3.40.640.10">
    <property type="entry name" value="Type I PLP-dependent aspartate aminotransferase-like (Major domain)"/>
    <property type="match status" value="1"/>
</dbReference>
<dbReference type="SUPFAM" id="SSF53383">
    <property type="entry name" value="PLP-dependent transferases"/>
    <property type="match status" value="1"/>
</dbReference>
<dbReference type="InterPro" id="IPR015424">
    <property type="entry name" value="PyrdxlP-dep_Trfase"/>
</dbReference>
<gene>
    <name evidence="3" type="ORF">BBOMB_0654</name>
</gene>
<name>A0A080N666_9BIFI</name>
<dbReference type="CDD" id="cd00609">
    <property type="entry name" value="AAT_like"/>
    <property type="match status" value="1"/>
</dbReference>
<dbReference type="Gene3D" id="3.90.1150.10">
    <property type="entry name" value="Aspartate Aminotransferase, domain 1"/>
    <property type="match status" value="1"/>
</dbReference>
<dbReference type="Pfam" id="PF00155">
    <property type="entry name" value="Aminotran_1_2"/>
    <property type="match status" value="1"/>
</dbReference>
<dbReference type="eggNOG" id="COG0436">
    <property type="taxonomic scope" value="Bacteria"/>
</dbReference>
<protein>
    <submittedName>
        <fullName evidence="3">Aminotransferase</fullName>
        <ecNumber evidence="3">2.6.1.2</ecNumber>
    </submittedName>
</protein>
<dbReference type="AlphaFoldDB" id="A0A080N666"/>
<organism evidence="3 4">
    <name type="scientific">Bifidobacterium bombi DSM 19703</name>
    <dbReference type="NCBI Taxonomy" id="1341695"/>
    <lineage>
        <taxon>Bacteria</taxon>
        <taxon>Bacillati</taxon>
        <taxon>Actinomycetota</taxon>
        <taxon>Actinomycetes</taxon>
        <taxon>Bifidobacteriales</taxon>
        <taxon>Bifidobacteriaceae</taxon>
        <taxon>Bifidobacterium</taxon>
    </lineage>
</organism>
<dbReference type="RefSeq" id="WP_044087201.1">
    <property type="nucleotide sequence ID" value="NZ_ATLK01000001.1"/>
</dbReference>
<evidence type="ECO:0000259" key="2">
    <source>
        <dbReference type="Pfam" id="PF00155"/>
    </source>
</evidence>
<evidence type="ECO:0000256" key="1">
    <source>
        <dbReference type="SAM" id="MobiDB-lite"/>
    </source>
</evidence>
<keyword evidence="3" id="KW-0032">Aminotransferase</keyword>
<proteinExistence type="predicted"/>
<dbReference type="GO" id="GO:0030170">
    <property type="term" value="F:pyridoxal phosphate binding"/>
    <property type="evidence" value="ECO:0007669"/>
    <property type="project" value="InterPro"/>
</dbReference>
<dbReference type="EMBL" id="ATLK01000001">
    <property type="protein sequence ID" value="KFF31309.1"/>
    <property type="molecule type" value="Genomic_DNA"/>
</dbReference>
<dbReference type="GO" id="GO:0004021">
    <property type="term" value="F:L-alanine:2-oxoglutarate aminotransferase activity"/>
    <property type="evidence" value="ECO:0007669"/>
    <property type="project" value="UniProtKB-EC"/>
</dbReference>
<dbReference type="InterPro" id="IPR015422">
    <property type="entry name" value="PyrdxlP-dep_Trfase_small"/>
</dbReference>
<comment type="caution">
    <text evidence="3">The sequence shown here is derived from an EMBL/GenBank/DDBJ whole genome shotgun (WGS) entry which is preliminary data.</text>
</comment>
<dbReference type="InterPro" id="IPR004839">
    <property type="entry name" value="Aminotransferase_I/II_large"/>
</dbReference>
<dbReference type="STRING" id="1341695.BBOMB_0654"/>
<dbReference type="Proteomes" id="UP000028730">
    <property type="component" value="Unassembled WGS sequence"/>
</dbReference>
<accession>A0A080N666</accession>